<comment type="caution">
    <text evidence="2">The sequence shown here is derived from an EMBL/GenBank/DDBJ whole genome shotgun (WGS) entry which is preliminary data.</text>
</comment>
<dbReference type="EMBL" id="JBJJXI010000078">
    <property type="protein sequence ID" value="KAL3395751.1"/>
    <property type="molecule type" value="Genomic_DNA"/>
</dbReference>
<sequence length="75" mass="8084">MEQSLAHPEISIVGSFEQTERKARVASSRRRISPGGGDKGGSTKSRTFRSLLGMEPSGRCSSWIACKMVGDAISR</sequence>
<proteinExistence type="predicted"/>
<feature type="region of interest" description="Disordered" evidence="1">
    <location>
        <begin position="21"/>
        <end position="46"/>
    </location>
</feature>
<accession>A0ABD2WRU8</accession>
<evidence type="ECO:0000313" key="3">
    <source>
        <dbReference type="Proteomes" id="UP001627154"/>
    </source>
</evidence>
<reference evidence="2 3" key="1">
    <citation type="journal article" date="2024" name="bioRxiv">
        <title>A reference genome for Trichogramma kaykai: A tiny desert-dwelling parasitoid wasp with competing sex-ratio distorters.</title>
        <authorList>
            <person name="Culotta J."/>
            <person name="Lindsey A.R."/>
        </authorList>
    </citation>
    <scope>NUCLEOTIDE SEQUENCE [LARGE SCALE GENOMIC DNA]</scope>
    <source>
        <strain evidence="2 3">KSX58</strain>
    </source>
</reference>
<name>A0ABD2WRU8_9HYME</name>
<gene>
    <name evidence="2" type="ORF">TKK_010284</name>
</gene>
<protein>
    <submittedName>
        <fullName evidence="2">Uncharacterized protein</fullName>
    </submittedName>
</protein>
<organism evidence="2 3">
    <name type="scientific">Trichogramma kaykai</name>
    <dbReference type="NCBI Taxonomy" id="54128"/>
    <lineage>
        <taxon>Eukaryota</taxon>
        <taxon>Metazoa</taxon>
        <taxon>Ecdysozoa</taxon>
        <taxon>Arthropoda</taxon>
        <taxon>Hexapoda</taxon>
        <taxon>Insecta</taxon>
        <taxon>Pterygota</taxon>
        <taxon>Neoptera</taxon>
        <taxon>Endopterygota</taxon>
        <taxon>Hymenoptera</taxon>
        <taxon>Apocrita</taxon>
        <taxon>Proctotrupomorpha</taxon>
        <taxon>Chalcidoidea</taxon>
        <taxon>Trichogrammatidae</taxon>
        <taxon>Trichogramma</taxon>
    </lineage>
</organism>
<dbReference type="Proteomes" id="UP001627154">
    <property type="component" value="Unassembled WGS sequence"/>
</dbReference>
<dbReference type="AlphaFoldDB" id="A0ABD2WRU8"/>
<evidence type="ECO:0000313" key="2">
    <source>
        <dbReference type="EMBL" id="KAL3395751.1"/>
    </source>
</evidence>
<evidence type="ECO:0000256" key="1">
    <source>
        <dbReference type="SAM" id="MobiDB-lite"/>
    </source>
</evidence>
<keyword evidence="3" id="KW-1185">Reference proteome</keyword>